<comment type="function">
    <text evidence="4">Part of the endoplasmic reticulum membrane protein complex (EMC) that enables the energy-independent insertion into endoplasmic reticulum membranes of newly synthesized membrane proteins.</text>
</comment>
<keyword evidence="4" id="KW-0256">Endoplasmic reticulum</keyword>
<feature type="domain" description="EMC2 TPR-like" evidence="5">
    <location>
        <begin position="80"/>
        <end position="199"/>
    </location>
</feature>
<dbReference type="EMBL" id="OU963906">
    <property type="protein sequence ID" value="CAH0399021.1"/>
    <property type="molecule type" value="Genomic_DNA"/>
</dbReference>
<evidence type="ECO:0000256" key="2">
    <source>
        <dbReference type="ARBA" id="ARBA00022737"/>
    </source>
</evidence>
<reference evidence="6" key="1">
    <citation type="submission" date="2021-12" db="EMBL/GenBank/DDBJ databases">
        <authorList>
            <person name="King R."/>
        </authorList>
    </citation>
    <scope>NUCLEOTIDE SEQUENCE</scope>
</reference>
<comment type="subunit">
    <text evidence="4">Component of the ER membrane protein complex (EMC).</text>
</comment>
<protein>
    <recommendedName>
        <fullName evidence="4">ER membrane protein complex subunit 2</fullName>
    </recommendedName>
</protein>
<dbReference type="InterPro" id="IPR055217">
    <property type="entry name" value="TPR_EMC2"/>
</dbReference>
<dbReference type="InterPro" id="IPR011990">
    <property type="entry name" value="TPR-like_helical_dom_sf"/>
</dbReference>
<dbReference type="SUPFAM" id="SSF48452">
    <property type="entry name" value="TPR-like"/>
    <property type="match status" value="1"/>
</dbReference>
<evidence type="ECO:0000313" key="6">
    <source>
        <dbReference type="EMBL" id="CAH0399021.1"/>
    </source>
</evidence>
<proteinExistence type="inferred from homology"/>
<sequence length="289" mass="33826">MTLFDKIVSRELTQNEAIDLLRQWRENNERKSNEIAMIHMFYDIYSGKISANERLMLKEQLIFASLDVHDLLTEFQIDFLLQEFPASMRVMRYKAMVREAKEKYDEALEILDYIIKADETNAPARKRRIAIFKAQGQITEAIKELVDYLKKFMSDVEGWQQLCELYLSVGELQRAVFCAEEMLLHQPHCHFHHQRVADIRYTMGGVENMELAKSYYCQALKLNPENMRATLGLFLTTTNLLNHYKSSGNSAKRKEAWKLSQWTQTKAAKRTATKKIKLTKMLLNLAITE</sequence>
<dbReference type="Gene3D" id="1.25.40.10">
    <property type="entry name" value="Tetratricopeptide repeat domain"/>
    <property type="match status" value="1"/>
</dbReference>
<name>A0ABN8AYB8_CHISP</name>
<dbReference type="PANTHER" id="PTHR12760">
    <property type="entry name" value="TETRATRICOPEPTIDE REPEAT PROTEIN"/>
    <property type="match status" value="1"/>
</dbReference>
<accession>A0ABN8AYB8</accession>
<keyword evidence="4" id="KW-0472">Membrane</keyword>
<evidence type="ECO:0000313" key="7">
    <source>
        <dbReference type="Proteomes" id="UP001153292"/>
    </source>
</evidence>
<keyword evidence="2" id="KW-0677">Repeat</keyword>
<comment type="subcellular location">
    <subcellularLocation>
        <location evidence="4">Endoplasmic reticulum membrane</location>
        <topology evidence="4">Peripheral membrane protein</topology>
        <orientation evidence="4">Cytoplasmic side</orientation>
    </subcellularLocation>
</comment>
<dbReference type="Pfam" id="PF22890">
    <property type="entry name" value="TPR_EMC2"/>
    <property type="match status" value="1"/>
</dbReference>
<organism evidence="6 7">
    <name type="scientific">Chilo suppressalis</name>
    <name type="common">Asiatic rice borer moth</name>
    <dbReference type="NCBI Taxonomy" id="168631"/>
    <lineage>
        <taxon>Eukaryota</taxon>
        <taxon>Metazoa</taxon>
        <taxon>Ecdysozoa</taxon>
        <taxon>Arthropoda</taxon>
        <taxon>Hexapoda</taxon>
        <taxon>Insecta</taxon>
        <taxon>Pterygota</taxon>
        <taxon>Neoptera</taxon>
        <taxon>Endopterygota</taxon>
        <taxon>Lepidoptera</taxon>
        <taxon>Glossata</taxon>
        <taxon>Ditrysia</taxon>
        <taxon>Pyraloidea</taxon>
        <taxon>Crambidae</taxon>
        <taxon>Crambinae</taxon>
        <taxon>Chilo</taxon>
    </lineage>
</organism>
<dbReference type="Proteomes" id="UP001153292">
    <property type="component" value="Chromosome 13"/>
</dbReference>
<keyword evidence="7" id="KW-1185">Reference proteome</keyword>
<gene>
    <name evidence="6" type="ORF">CHILSU_LOCUS2148</name>
</gene>
<keyword evidence="3" id="KW-0802">TPR repeat</keyword>
<evidence type="ECO:0000256" key="3">
    <source>
        <dbReference type="ARBA" id="ARBA00022803"/>
    </source>
</evidence>
<dbReference type="InterPro" id="IPR039856">
    <property type="entry name" value="EMC2-like"/>
</dbReference>
<evidence type="ECO:0000256" key="1">
    <source>
        <dbReference type="ARBA" id="ARBA00010361"/>
    </source>
</evidence>
<evidence type="ECO:0000256" key="4">
    <source>
        <dbReference type="RuleBase" id="RU367091"/>
    </source>
</evidence>
<comment type="similarity">
    <text evidence="1 4">Belongs to the EMC2 family.</text>
</comment>
<evidence type="ECO:0000259" key="5">
    <source>
        <dbReference type="Pfam" id="PF22890"/>
    </source>
</evidence>